<evidence type="ECO:0000256" key="3">
    <source>
        <dbReference type="ARBA" id="ARBA00022692"/>
    </source>
</evidence>
<dbReference type="PANTHER" id="PTHR43385">
    <property type="entry name" value="RIBOFLAVIN TRANSPORTER RIBJ"/>
    <property type="match status" value="1"/>
</dbReference>
<feature type="transmembrane region" description="Helical" evidence="6">
    <location>
        <begin position="341"/>
        <end position="358"/>
    </location>
</feature>
<comment type="caution">
    <text evidence="9">The sequence shown here is derived from an EMBL/GenBank/DDBJ whole genome shotgun (WGS) entry which is preliminary data.</text>
</comment>
<feature type="domain" description="Major facilitator superfamily (MFS) profile" evidence="8">
    <location>
        <begin position="304"/>
        <end position="484"/>
    </location>
</feature>
<feature type="transmembrane region" description="Helical" evidence="6">
    <location>
        <begin position="145"/>
        <end position="165"/>
    </location>
</feature>
<feature type="transmembrane region" description="Helical" evidence="6">
    <location>
        <begin position="171"/>
        <end position="195"/>
    </location>
</feature>
<evidence type="ECO:0000256" key="7">
    <source>
        <dbReference type="SAM" id="SignalP"/>
    </source>
</evidence>
<feature type="transmembrane region" description="Helical" evidence="6">
    <location>
        <begin position="395"/>
        <end position="416"/>
    </location>
</feature>
<keyword evidence="4 6" id="KW-1133">Transmembrane helix</keyword>
<dbReference type="InterPro" id="IPR011701">
    <property type="entry name" value="MFS"/>
</dbReference>
<dbReference type="EMBL" id="JAFCMP010000031">
    <property type="protein sequence ID" value="KAG5190612.1"/>
    <property type="molecule type" value="Genomic_DNA"/>
</dbReference>
<organism evidence="9 10">
    <name type="scientific">Tribonema minus</name>
    <dbReference type="NCBI Taxonomy" id="303371"/>
    <lineage>
        <taxon>Eukaryota</taxon>
        <taxon>Sar</taxon>
        <taxon>Stramenopiles</taxon>
        <taxon>Ochrophyta</taxon>
        <taxon>PX clade</taxon>
        <taxon>Xanthophyceae</taxon>
        <taxon>Tribonematales</taxon>
        <taxon>Tribonemataceae</taxon>
        <taxon>Tribonema</taxon>
    </lineage>
</organism>
<dbReference type="GO" id="GO:0016020">
    <property type="term" value="C:membrane"/>
    <property type="evidence" value="ECO:0007669"/>
    <property type="project" value="UniProtKB-SubCell"/>
</dbReference>
<evidence type="ECO:0000256" key="5">
    <source>
        <dbReference type="ARBA" id="ARBA00023136"/>
    </source>
</evidence>
<keyword evidence="7" id="KW-0732">Signal</keyword>
<keyword evidence="10" id="KW-1185">Reference proteome</keyword>
<dbReference type="Proteomes" id="UP000664859">
    <property type="component" value="Unassembled WGS sequence"/>
</dbReference>
<dbReference type="InterPro" id="IPR036259">
    <property type="entry name" value="MFS_trans_sf"/>
</dbReference>
<evidence type="ECO:0000256" key="4">
    <source>
        <dbReference type="ARBA" id="ARBA00022989"/>
    </source>
</evidence>
<feature type="transmembrane region" description="Helical" evidence="6">
    <location>
        <begin position="428"/>
        <end position="452"/>
    </location>
</feature>
<gene>
    <name evidence="9" type="ORF">JKP88DRAFT_192089</name>
</gene>
<evidence type="ECO:0000259" key="8">
    <source>
        <dbReference type="PROSITE" id="PS50850"/>
    </source>
</evidence>
<keyword evidence="2" id="KW-0813">Transport</keyword>
<evidence type="ECO:0000313" key="10">
    <source>
        <dbReference type="Proteomes" id="UP000664859"/>
    </source>
</evidence>
<feature type="transmembrane region" description="Helical" evidence="6">
    <location>
        <begin position="72"/>
        <end position="93"/>
    </location>
</feature>
<feature type="transmembrane region" description="Helical" evidence="6">
    <location>
        <begin position="464"/>
        <end position="483"/>
    </location>
</feature>
<dbReference type="AlphaFoldDB" id="A0A835ZED6"/>
<dbReference type="PROSITE" id="PS50850">
    <property type="entry name" value="MFS"/>
    <property type="match status" value="1"/>
</dbReference>
<feature type="chain" id="PRO_5032928749" evidence="7">
    <location>
        <begin position="16"/>
        <end position="484"/>
    </location>
</feature>
<proteinExistence type="predicted"/>
<accession>A0A835ZED6</accession>
<evidence type="ECO:0000313" key="9">
    <source>
        <dbReference type="EMBL" id="KAG5190612.1"/>
    </source>
</evidence>
<evidence type="ECO:0000256" key="1">
    <source>
        <dbReference type="ARBA" id="ARBA00004141"/>
    </source>
</evidence>
<dbReference type="Pfam" id="PF07690">
    <property type="entry name" value="MFS_1"/>
    <property type="match status" value="1"/>
</dbReference>
<keyword evidence="3 6" id="KW-0812">Transmembrane</keyword>
<name>A0A835ZED6_9STRA</name>
<dbReference type="PROSITE" id="PS51257">
    <property type="entry name" value="PROKAR_LIPOPROTEIN"/>
    <property type="match status" value="1"/>
</dbReference>
<sequence>MKLTVLLAAVGVAAAASTACAAPAALPKTPTKDLKPATKHQLAVVRGGGAAVATKPTAAPIQVSKPTAYLTVGWLGVIGGALCHLALGTTYCWGNFSPYTPPHLRYFGGKPATPGAQPDTLWVLPGAFVAQTLTMPIGPWLQTKLGCRGATLVGCWLMAAGVLLSSYAKSLAAFMFCYSFMFGAGVGIAYTAPMVNGWRWFPGKKGLVSGCVVAGFGAGGFIFNQVGSRIINPSGISAVDGVYPAAIYAAFPVMLRKLALIYFTLTGLGALLVNPPPPVVTAVGAPATAPPLGTSLRDAVRSRAFWSLWLMALLVGTAGINVAGTYKAFGARLHADDQFQSLVGSVAALANGTGRLFWGNMLDAAGFNRPFAALVTLQAATMAAYTTLARSRAGFAAATCAILFCLGGNFAMFPAVTTKIFGVRHGALIYGVLFSAFSIASVSGTFITKALVANFGWDGVFKTMSVLSVLVLAVLSTFTASFAA</sequence>
<evidence type="ECO:0000256" key="6">
    <source>
        <dbReference type="SAM" id="Phobius"/>
    </source>
</evidence>
<feature type="transmembrane region" description="Helical" evidence="6">
    <location>
        <begin position="370"/>
        <end position="388"/>
    </location>
</feature>
<dbReference type="InterPro" id="IPR052983">
    <property type="entry name" value="MFS_Riboflavin_Transporter"/>
</dbReference>
<keyword evidence="5 6" id="KW-0472">Membrane</keyword>
<evidence type="ECO:0000256" key="2">
    <source>
        <dbReference type="ARBA" id="ARBA00022448"/>
    </source>
</evidence>
<feature type="transmembrane region" description="Helical" evidence="6">
    <location>
        <begin position="306"/>
        <end position="329"/>
    </location>
</feature>
<dbReference type="SUPFAM" id="SSF103473">
    <property type="entry name" value="MFS general substrate transporter"/>
    <property type="match status" value="1"/>
</dbReference>
<dbReference type="OrthoDB" id="410267at2759"/>
<protein>
    <submittedName>
        <fullName evidence="9">Major facilitator superfamily domain-containing protein</fullName>
    </submittedName>
</protein>
<dbReference type="GO" id="GO:0022857">
    <property type="term" value="F:transmembrane transporter activity"/>
    <property type="evidence" value="ECO:0007669"/>
    <property type="project" value="InterPro"/>
</dbReference>
<comment type="subcellular location">
    <subcellularLocation>
        <location evidence="1">Membrane</location>
        <topology evidence="1">Multi-pass membrane protein</topology>
    </subcellularLocation>
</comment>
<feature type="transmembrane region" description="Helical" evidence="6">
    <location>
        <begin position="207"/>
        <end position="224"/>
    </location>
</feature>
<reference evidence="9" key="1">
    <citation type="submission" date="2021-02" db="EMBL/GenBank/DDBJ databases">
        <title>First Annotated Genome of the Yellow-green Alga Tribonema minus.</title>
        <authorList>
            <person name="Mahan K.M."/>
        </authorList>
    </citation>
    <scope>NUCLEOTIDE SEQUENCE</scope>
    <source>
        <strain evidence="9">UTEX B ZZ1240</strain>
    </source>
</reference>
<dbReference type="InterPro" id="IPR020846">
    <property type="entry name" value="MFS_dom"/>
</dbReference>
<feature type="signal peptide" evidence="7">
    <location>
        <begin position="1"/>
        <end position="15"/>
    </location>
</feature>
<dbReference type="PANTHER" id="PTHR43385:SF1">
    <property type="entry name" value="RIBOFLAVIN TRANSPORTER RIBJ"/>
    <property type="match status" value="1"/>
</dbReference>
<dbReference type="Gene3D" id="1.20.1250.20">
    <property type="entry name" value="MFS general substrate transporter like domains"/>
    <property type="match status" value="2"/>
</dbReference>